<reference evidence="2 3" key="1">
    <citation type="submission" date="2016-11" db="EMBL/GenBank/DDBJ databases">
        <authorList>
            <person name="Jaros S."/>
            <person name="Januszkiewicz K."/>
            <person name="Wedrychowicz H."/>
        </authorList>
    </citation>
    <scope>NUCLEOTIDE SEQUENCE [LARGE SCALE GENOMIC DNA]</scope>
    <source>
        <strain evidence="2 3">CGMCC 1.6102</strain>
    </source>
</reference>
<dbReference type="RefSeq" id="WP_143156112.1">
    <property type="nucleotide sequence ID" value="NZ_FRCY01000017.1"/>
</dbReference>
<dbReference type="AlphaFoldDB" id="A0A1M7QEF0"/>
<feature type="transmembrane region" description="Helical" evidence="1">
    <location>
        <begin position="149"/>
        <end position="165"/>
    </location>
</feature>
<dbReference type="OrthoDB" id="2034231at2"/>
<evidence type="ECO:0008006" key="4">
    <source>
        <dbReference type="Google" id="ProtNLM"/>
    </source>
</evidence>
<feature type="transmembrane region" description="Helical" evidence="1">
    <location>
        <begin position="7"/>
        <end position="25"/>
    </location>
</feature>
<feature type="transmembrane region" description="Helical" evidence="1">
    <location>
        <begin position="177"/>
        <end position="204"/>
    </location>
</feature>
<accession>A0A1M7QEF0</accession>
<organism evidence="2 3">
    <name type="scientific">Cyclobacterium lianum</name>
    <dbReference type="NCBI Taxonomy" id="388280"/>
    <lineage>
        <taxon>Bacteria</taxon>
        <taxon>Pseudomonadati</taxon>
        <taxon>Bacteroidota</taxon>
        <taxon>Cytophagia</taxon>
        <taxon>Cytophagales</taxon>
        <taxon>Cyclobacteriaceae</taxon>
        <taxon>Cyclobacterium</taxon>
    </lineage>
</organism>
<keyword evidence="1" id="KW-0472">Membrane</keyword>
<feature type="transmembrane region" description="Helical" evidence="1">
    <location>
        <begin position="281"/>
        <end position="306"/>
    </location>
</feature>
<dbReference type="STRING" id="388280.SAMN04488057_11716"/>
<feature type="transmembrane region" description="Helical" evidence="1">
    <location>
        <begin position="382"/>
        <end position="407"/>
    </location>
</feature>
<protein>
    <recommendedName>
        <fullName evidence="4">Dolichyl-phosphate-mannose-protein mannosyltransferase</fullName>
    </recommendedName>
</protein>
<feature type="transmembrane region" description="Helical" evidence="1">
    <location>
        <begin position="122"/>
        <end position="140"/>
    </location>
</feature>
<gene>
    <name evidence="2" type="ORF">SAMN04488057_11716</name>
</gene>
<feature type="transmembrane region" description="Helical" evidence="1">
    <location>
        <begin position="353"/>
        <end position="375"/>
    </location>
</feature>
<keyword evidence="3" id="KW-1185">Reference proteome</keyword>
<feature type="transmembrane region" description="Helical" evidence="1">
    <location>
        <begin position="98"/>
        <end position="116"/>
    </location>
</feature>
<name>A0A1M7QEF0_9BACT</name>
<dbReference type="Proteomes" id="UP000184513">
    <property type="component" value="Unassembled WGS sequence"/>
</dbReference>
<keyword evidence="1" id="KW-1133">Transmembrane helix</keyword>
<sequence length="535" mass="62657">MNNWIKFVFLAYLLFGTILVGDYGLSMDEPVQRKHGIVAFEYVNDLFGFYPDLPNLTVEHLPSYDHRDYGMLFQMVAYGLELTMGIDNTRDVFRLRHLMVFVLFWAASWVFFRILYSRFHSVPLALAGVLMLVLSPRIFGNSMYNPKDIPLLCWFVFAFYTHIRFVDGKDRYGPVLHGLACALAIGSRIVGVVWPVLSLGYLLCHLIIQRSSKAELLLYLKRTTFYLLFLLVFTFMLWPVLWEDPIGGFLHSFNSMKQFRWYAEMLYLGEMVRSTELPWHYIPVLISVTTPLTILLVILSGLFVMFRNAWKYKQKLFIQTNLGQDTVALGAALIPLMAVVLFGSVLYNGWRHLYFIYPFLVYLGVLGIDTFINVYRRKRSKLIVKVFAVGLIGLATWDIGNTAYFLVKYHPHQSVYFNFLAGDVEKNFERDYYGMSYKEGLTQLLKRYPDKILQIYTRNVLGKINMMVFTKQEAARLVFVNNPKDAKFFITLFIFRSQKEYREFKRNDYPFNQPSEFAIRVKDYKTLEVIRLKDP</sequence>
<feature type="transmembrane region" description="Helical" evidence="1">
    <location>
        <begin position="327"/>
        <end position="347"/>
    </location>
</feature>
<keyword evidence="1" id="KW-0812">Transmembrane</keyword>
<proteinExistence type="predicted"/>
<evidence type="ECO:0000313" key="3">
    <source>
        <dbReference type="Proteomes" id="UP000184513"/>
    </source>
</evidence>
<feature type="transmembrane region" description="Helical" evidence="1">
    <location>
        <begin position="69"/>
        <end position="86"/>
    </location>
</feature>
<feature type="transmembrane region" description="Helical" evidence="1">
    <location>
        <begin position="225"/>
        <end position="242"/>
    </location>
</feature>
<evidence type="ECO:0000256" key="1">
    <source>
        <dbReference type="SAM" id="Phobius"/>
    </source>
</evidence>
<evidence type="ECO:0000313" key="2">
    <source>
        <dbReference type="EMBL" id="SHN29240.1"/>
    </source>
</evidence>
<dbReference type="EMBL" id="FRCY01000017">
    <property type="protein sequence ID" value="SHN29240.1"/>
    <property type="molecule type" value="Genomic_DNA"/>
</dbReference>